<accession>A0A448XR27</accession>
<sequence length="81" mass="8792">MSRLMVQLADRRARLISALRGPVSRPAVRRRQLYELATRATTGVQAATGLIQFAVEMIKETDVQAFAQVSLVSPSLPPSAA</sequence>
<dbReference type="EMBL" id="CAAALY010277034">
    <property type="protein sequence ID" value="VEL42844.1"/>
    <property type="molecule type" value="Genomic_DNA"/>
</dbReference>
<dbReference type="AlphaFoldDB" id="A0A448XR27"/>
<proteinExistence type="predicted"/>
<gene>
    <name evidence="1" type="ORF">PXEA_LOCUS36284</name>
</gene>
<organism evidence="1 2">
    <name type="scientific">Protopolystoma xenopodis</name>
    <dbReference type="NCBI Taxonomy" id="117903"/>
    <lineage>
        <taxon>Eukaryota</taxon>
        <taxon>Metazoa</taxon>
        <taxon>Spiralia</taxon>
        <taxon>Lophotrochozoa</taxon>
        <taxon>Platyhelminthes</taxon>
        <taxon>Monogenea</taxon>
        <taxon>Polyopisthocotylea</taxon>
        <taxon>Polystomatidea</taxon>
        <taxon>Polystomatidae</taxon>
        <taxon>Protopolystoma</taxon>
    </lineage>
</organism>
<keyword evidence="2" id="KW-1185">Reference proteome</keyword>
<reference evidence="1" key="1">
    <citation type="submission" date="2018-11" db="EMBL/GenBank/DDBJ databases">
        <authorList>
            <consortium name="Pathogen Informatics"/>
        </authorList>
    </citation>
    <scope>NUCLEOTIDE SEQUENCE</scope>
</reference>
<evidence type="ECO:0000313" key="1">
    <source>
        <dbReference type="EMBL" id="VEL42844.1"/>
    </source>
</evidence>
<dbReference type="Proteomes" id="UP000784294">
    <property type="component" value="Unassembled WGS sequence"/>
</dbReference>
<evidence type="ECO:0000313" key="2">
    <source>
        <dbReference type="Proteomes" id="UP000784294"/>
    </source>
</evidence>
<protein>
    <submittedName>
        <fullName evidence="1">Uncharacterized protein</fullName>
    </submittedName>
</protein>
<name>A0A448XR27_9PLAT</name>
<comment type="caution">
    <text evidence="1">The sequence shown here is derived from an EMBL/GenBank/DDBJ whole genome shotgun (WGS) entry which is preliminary data.</text>
</comment>